<feature type="transmembrane region" description="Helical" evidence="1">
    <location>
        <begin position="185"/>
        <end position="207"/>
    </location>
</feature>
<dbReference type="AlphaFoldDB" id="A0A412MEP3"/>
<evidence type="ECO:0000256" key="1">
    <source>
        <dbReference type="SAM" id="Phobius"/>
    </source>
</evidence>
<protein>
    <submittedName>
        <fullName evidence="2">ABC-2 transporter permease</fullName>
    </submittedName>
</protein>
<feature type="transmembrane region" description="Helical" evidence="1">
    <location>
        <begin position="115"/>
        <end position="136"/>
    </location>
</feature>
<keyword evidence="1" id="KW-0472">Membrane</keyword>
<feature type="transmembrane region" description="Helical" evidence="1">
    <location>
        <begin position="88"/>
        <end position="109"/>
    </location>
</feature>
<feature type="transmembrane region" description="Helical" evidence="1">
    <location>
        <begin position="38"/>
        <end position="56"/>
    </location>
</feature>
<accession>A0A412MEP3</accession>
<keyword evidence="1" id="KW-0812">Transmembrane</keyword>
<dbReference type="PANTHER" id="PTHR41309">
    <property type="entry name" value="MEMBRANE PROTEIN-RELATED"/>
    <property type="match status" value="1"/>
</dbReference>
<sequence length="213" mass="24248">MLFSLVKKDFLIVKKYVGIMLIVSFLIPPIMLWRTPEAAGAMGFTLTIIFSIFMLTQYVSLKEHQYPNAATLLCATPYPRRLIVLSKYLFCLVIYVVCCLIFGIDTLIFPKLGTFDIRMAVIIFFTVTVFLSVYFPALYKLGYEKTKFVFVLVIMASPILFAALFKPENKIKFDFLNTVSTTMLIIFGIVISLIIFSISAILSIKFFEKSDLA</sequence>
<evidence type="ECO:0000313" key="2">
    <source>
        <dbReference type="EMBL" id="RGT09521.1"/>
    </source>
</evidence>
<evidence type="ECO:0000313" key="3">
    <source>
        <dbReference type="Proteomes" id="UP000283630"/>
    </source>
</evidence>
<dbReference type="EMBL" id="QRWH01000005">
    <property type="protein sequence ID" value="RGT09521.1"/>
    <property type="molecule type" value="Genomic_DNA"/>
</dbReference>
<feature type="transmembrane region" description="Helical" evidence="1">
    <location>
        <begin position="12"/>
        <end position="32"/>
    </location>
</feature>
<gene>
    <name evidence="2" type="ORF">DWX53_07500</name>
</gene>
<dbReference type="Pfam" id="PF13346">
    <property type="entry name" value="ABC2_membrane_5"/>
    <property type="match status" value="1"/>
</dbReference>
<keyword evidence="1" id="KW-1133">Transmembrane helix</keyword>
<dbReference type="RefSeq" id="WP_118145193.1">
    <property type="nucleotide sequence ID" value="NZ_QRWH01000005.1"/>
</dbReference>
<name>A0A412MEP3_9FIRM</name>
<dbReference type="InterPro" id="IPR025699">
    <property type="entry name" value="ABC2_memb-like"/>
</dbReference>
<proteinExistence type="predicted"/>
<organism evidence="2 3">
    <name type="scientific">Dorea formicigenerans</name>
    <dbReference type="NCBI Taxonomy" id="39486"/>
    <lineage>
        <taxon>Bacteria</taxon>
        <taxon>Bacillati</taxon>
        <taxon>Bacillota</taxon>
        <taxon>Clostridia</taxon>
        <taxon>Lachnospirales</taxon>
        <taxon>Lachnospiraceae</taxon>
        <taxon>Dorea</taxon>
    </lineage>
</organism>
<reference evidence="2 3" key="1">
    <citation type="submission" date="2018-08" db="EMBL/GenBank/DDBJ databases">
        <title>A genome reference for cultivated species of the human gut microbiota.</title>
        <authorList>
            <person name="Zou Y."/>
            <person name="Xue W."/>
            <person name="Luo G."/>
        </authorList>
    </citation>
    <scope>NUCLEOTIDE SEQUENCE [LARGE SCALE GENOMIC DNA]</scope>
    <source>
        <strain evidence="2 3">AF19-4AC</strain>
    </source>
</reference>
<feature type="transmembrane region" description="Helical" evidence="1">
    <location>
        <begin position="148"/>
        <end position="165"/>
    </location>
</feature>
<dbReference type="Proteomes" id="UP000283630">
    <property type="component" value="Unassembled WGS sequence"/>
</dbReference>
<dbReference type="PANTHER" id="PTHR41309:SF2">
    <property type="entry name" value="MEMBRANE PROTEIN"/>
    <property type="match status" value="1"/>
</dbReference>
<comment type="caution">
    <text evidence="2">The sequence shown here is derived from an EMBL/GenBank/DDBJ whole genome shotgun (WGS) entry which is preliminary data.</text>
</comment>